<evidence type="ECO:0000256" key="1">
    <source>
        <dbReference type="SAM" id="SignalP"/>
    </source>
</evidence>
<accession>A0ABS1D6E4</accession>
<dbReference type="RefSeq" id="WP_133219233.1">
    <property type="nucleotide sequence ID" value="NZ_NRSG01000398.1"/>
</dbReference>
<dbReference type="EMBL" id="NRSG01000398">
    <property type="protein sequence ID" value="MBK1661895.1"/>
    <property type="molecule type" value="Genomic_DNA"/>
</dbReference>
<dbReference type="Pfam" id="PF14021">
    <property type="entry name" value="TNT"/>
    <property type="match status" value="1"/>
</dbReference>
<feature type="signal peptide" evidence="1">
    <location>
        <begin position="1"/>
        <end position="24"/>
    </location>
</feature>
<comment type="caution">
    <text evidence="3">The sequence shown here is derived from an EMBL/GenBank/DDBJ whole genome shotgun (WGS) entry which is preliminary data.</text>
</comment>
<protein>
    <recommendedName>
        <fullName evidence="2">TNT domain-containing protein</fullName>
    </recommendedName>
</protein>
<organism evidence="3 4">
    <name type="scientific">Paracraurococcus ruber</name>
    <dbReference type="NCBI Taxonomy" id="77675"/>
    <lineage>
        <taxon>Bacteria</taxon>
        <taxon>Pseudomonadati</taxon>
        <taxon>Pseudomonadota</taxon>
        <taxon>Alphaproteobacteria</taxon>
        <taxon>Acetobacterales</taxon>
        <taxon>Roseomonadaceae</taxon>
        <taxon>Paracraurococcus</taxon>
    </lineage>
</organism>
<reference evidence="3 4" key="1">
    <citation type="journal article" date="2020" name="Microorganisms">
        <title>Osmotic Adaptation and Compatible Solute Biosynthesis of Phototrophic Bacteria as Revealed from Genome Analyses.</title>
        <authorList>
            <person name="Imhoff J.F."/>
            <person name="Rahn T."/>
            <person name="Kunzel S."/>
            <person name="Keller A."/>
            <person name="Neulinger S.C."/>
        </authorList>
    </citation>
    <scope>NUCLEOTIDE SEQUENCE [LARGE SCALE GENOMIC DNA]</scope>
    <source>
        <strain evidence="3 4">DSM 15382</strain>
    </source>
</reference>
<feature type="chain" id="PRO_5045755550" description="TNT domain-containing protein" evidence="1">
    <location>
        <begin position="25"/>
        <end position="145"/>
    </location>
</feature>
<dbReference type="InterPro" id="IPR025331">
    <property type="entry name" value="TNT"/>
</dbReference>
<proteinExistence type="predicted"/>
<evidence type="ECO:0000313" key="4">
    <source>
        <dbReference type="Proteomes" id="UP000697995"/>
    </source>
</evidence>
<sequence>MTRRLGRLLLAGLLAIGLAAGAVAQSNLNPDLGPDWKLPNGELRWPPNDGCADPALRVTLPPGTEIDRFGSEFGRFFATPGVSWEARALPYVQSAMPYAVYVVRTPLEAERCTIAAWFGAPGGGTQFKTADNVQALLASGVLSRK</sequence>
<gene>
    <name evidence="3" type="ORF">CKO45_27260</name>
</gene>
<feature type="domain" description="TNT" evidence="2">
    <location>
        <begin position="59"/>
        <end position="144"/>
    </location>
</feature>
<dbReference type="PANTHER" id="PTHR42059">
    <property type="entry name" value="TNT DOMAIN-CONTAINING PROTEIN"/>
    <property type="match status" value="1"/>
</dbReference>
<dbReference type="Proteomes" id="UP000697995">
    <property type="component" value="Unassembled WGS sequence"/>
</dbReference>
<keyword evidence="4" id="KW-1185">Reference proteome</keyword>
<evidence type="ECO:0000313" key="3">
    <source>
        <dbReference type="EMBL" id="MBK1661895.1"/>
    </source>
</evidence>
<dbReference type="PANTHER" id="PTHR42059:SF1">
    <property type="entry name" value="TNT DOMAIN-CONTAINING PROTEIN"/>
    <property type="match status" value="1"/>
</dbReference>
<evidence type="ECO:0000259" key="2">
    <source>
        <dbReference type="Pfam" id="PF14021"/>
    </source>
</evidence>
<name>A0ABS1D6E4_9PROT</name>
<dbReference type="InterPro" id="IPR053024">
    <property type="entry name" value="Fungal_surface_NADase"/>
</dbReference>
<keyword evidence="1" id="KW-0732">Signal</keyword>